<reference evidence="1 2" key="1">
    <citation type="journal article" date="2022" name="New Phytol.">
        <title>Ecological generalism drives hyperdiversity of secondary metabolite gene clusters in xylarialean endophytes.</title>
        <authorList>
            <person name="Franco M.E.E."/>
            <person name="Wisecaver J.H."/>
            <person name="Arnold A.E."/>
            <person name="Ju Y.M."/>
            <person name="Slot J.C."/>
            <person name="Ahrendt S."/>
            <person name="Moore L.P."/>
            <person name="Eastman K.E."/>
            <person name="Scott K."/>
            <person name="Konkel Z."/>
            <person name="Mondo S.J."/>
            <person name="Kuo A."/>
            <person name="Hayes R.D."/>
            <person name="Haridas S."/>
            <person name="Andreopoulos B."/>
            <person name="Riley R."/>
            <person name="LaButti K."/>
            <person name="Pangilinan J."/>
            <person name="Lipzen A."/>
            <person name="Amirebrahimi M."/>
            <person name="Yan J."/>
            <person name="Adam C."/>
            <person name="Keymanesh K."/>
            <person name="Ng V."/>
            <person name="Louie K."/>
            <person name="Northen T."/>
            <person name="Drula E."/>
            <person name="Henrissat B."/>
            <person name="Hsieh H.M."/>
            <person name="Youens-Clark K."/>
            <person name="Lutzoni F."/>
            <person name="Miadlikowska J."/>
            <person name="Eastwood D.C."/>
            <person name="Hamelin R.C."/>
            <person name="Grigoriev I.V."/>
            <person name="U'Ren J.M."/>
        </authorList>
    </citation>
    <scope>NUCLEOTIDE SEQUENCE [LARGE SCALE GENOMIC DNA]</scope>
    <source>
        <strain evidence="1 2">CBS 119005</strain>
    </source>
</reference>
<keyword evidence="1" id="KW-0489">Methyltransferase</keyword>
<dbReference type="Proteomes" id="UP001497700">
    <property type="component" value="Unassembled WGS sequence"/>
</dbReference>
<accession>A0ACB9Z104</accession>
<proteinExistence type="predicted"/>
<sequence>MAITTTAEDWKNKADSYKDMTSDLNVKPIGVMLEGLNARVPFSQTAGILDNGCGPGPIMARIIDEFGSSIPQSATLVCSDFSSGMVDQANNTKKLAVEQNSDSLWNQVRTEVLDAMDLNSVEENSLSHVAAGWVFFNVKDPQKALAESKRVLQRGGVLAASSWAETDWLKILKAISKLNPALSPPSIGEDWGKGENVRAQFAAAGFRDVEVHEVPVDIPFRTYGSFVDVMLTRVTQMVAASRGLPEEAREKLRGLMIDEMRELCPTEPGVLKGVSLVALGTK</sequence>
<gene>
    <name evidence="1" type="ORF">F4820DRAFT_421549</name>
</gene>
<dbReference type="EMBL" id="MU393477">
    <property type="protein sequence ID" value="KAI4865031.1"/>
    <property type="molecule type" value="Genomic_DNA"/>
</dbReference>
<keyword evidence="2" id="KW-1185">Reference proteome</keyword>
<comment type="caution">
    <text evidence="1">The sequence shown here is derived from an EMBL/GenBank/DDBJ whole genome shotgun (WGS) entry which is preliminary data.</text>
</comment>
<keyword evidence="1" id="KW-0808">Transferase</keyword>
<protein>
    <submittedName>
        <fullName evidence="1">S-adenosyl-L-methionine-dependent methyltransferase</fullName>
    </submittedName>
</protein>
<organism evidence="1 2">
    <name type="scientific">Hypoxylon rubiginosum</name>
    <dbReference type="NCBI Taxonomy" id="110542"/>
    <lineage>
        <taxon>Eukaryota</taxon>
        <taxon>Fungi</taxon>
        <taxon>Dikarya</taxon>
        <taxon>Ascomycota</taxon>
        <taxon>Pezizomycotina</taxon>
        <taxon>Sordariomycetes</taxon>
        <taxon>Xylariomycetidae</taxon>
        <taxon>Xylariales</taxon>
        <taxon>Hypoxylaceae</taxon>
        <taxon>Hypoxylon</taxon>
    </lineage>
</organism>
<evidence type="ECO:0000313" key="1">
    <source>
        <dbReference type="EMBL" id="KAI4865031.1"/>
    </source>
</evidence>
<evidence type="ECO:0000313" key="2">
    <source>
        <dbReference type="Proteomes" id="UP001497700"/>
    </source>
</evidence>
<name>A0ACB9Z104_9PEZI</name>